<dbReference type="RefSeq" id="WP_039983011.1">
    <property type="nucleotide sequence ID" value="NZ_BAOJ01000155.1"/>
</dbReference>
<dbReference type="PIRSF" id="PIRSF030840">
    <property type="entry name" value="DUF1008"/>
    <property type="match status" value="1"/>
</dbReference>
<organism evidence="1 2">
    <name type="scientific">Vibrio sagamiensis NBRC 104589</name>
    <dbReference type="NCBI Taxonomy" id="1219064"/>
    <lineage>
        <taxon>Bacteria</taxon>
        <taxon>Pseudomonadati</taxon>
        <taxon>Pseudomonadota</taxon>
        <taxon>Gammaproteobacteria</taxon>
        <taxon>Vibrionales</taxon>
        <taxon>Vibrionaceae</taxon>
        <taxon>Vibrio</taxon>
    </lineage>
</organism>
<proteinExistence type="predicted"/>
<sequence length="171" mass="19127">MNPIKDQVAKLLVEEPRLLPAAMAERLSVSEFEVVNAFPQDSVAVLSGEFAQSILEQLTNFGPVTTIMHSFGSIFEFKGPIPKGKVARGYYNLIAKPGQLDGHLNLEKVKHVALVSKPFMDRESHYFGFFSECGSNIFKIYLGRNEKRELIPSQVSAFLAMKSEFNKTTKL</sequence>
<keyword evidence="2" id="KW-1185">Reference proteome</keyword>
<dbReference type="SUPFAM" id="SSF144064">
    <property type="entry name" value="Heme iron utilization protein-like"/>
    <property type="match status" value="1"/>
</dbReference>
<evidence type="ECO:0000313" key="1">
    <source>
        <dbReference type="EMBL" id="GEM75795.1"/>
    </source>
</evidence>
<reference evidence="1 2" key="1">
    <citation type="submission" date="2019-07" db="EMBL/GenBank/DDBJ databases">
        <title>Whole genome shotgun sequence of Vibrio sagamiensis NBRC 104589.</title>
        <authorList>
            <person name="Hosoyama A."/>
            <person name="Uohara A."/>
            <person name="Ohji S."/>
            <person name="Ichikawa N."/>
        </authorList>
    </citation>
    <scope>NUCLEOTIDE SEQUENCE [LARGE SCALE GENOMIC DNA]</scope>
    <source>
        <strain evidence="1 2">NBRC 104589</strain>
    </source>
</reference>
<gene>
    <name evidence="1" type="ORF">VSA01S_19070</name>
</gene>
<dbReference type="InterPro" id="IPR053733">
    <property type="entry name" value="Heme_Transport_Util_sf"/>
</dbReference>
<dbReference type="OrthoDB" id="8781266at2"/>
<dbReference type="AlphaFoldDB" id="A0A511QER4"/>
<evidence type="ECO:0000313" key="2">
    <source>
        <dbReference type="Proteomes" id="UP000321922"/>
    </source>
</evidence>
<dbReference type="NCBIfam" id="TIGR04108">
    <property type="entry name" value="HutX"/>
    <property type="match status" value="1"/>
</dbReference>
<accession>A0A511QER4</accession>
<dbReference type="CDD" id="cd16829">
    <property type="entry name" value="ChuX_HutX-like"/>
    <property type="match status" value="1"/>
</dbReference>
<dbReference type="Gene3D" id="3.40.1570.10">
    <property type="entry name" value="HemS/ChuS/ChuX like domains"/>
    <property type="match status" value="1"/>
</dbReference>
<dbReference type="Pfam" id="PF06228">
    <property type="entry name" value="ChuX_HutX"/>
    <property type="match status" value="1"/>
</dbReference>
<dbReference type="InterPro" id="IPR010413">
    <property type="entry name" value="HutX-like"/>
</dbReference>
<name>A0A511QER4_9VIBR</name>
<dbReference type="Proteomes" id="UP000321922">
    <property type="component" value="Unassembled WGS sequence"/>
</dbReference>
<comment type="caution">
    <text evidence="1">The sequence shown here is derived from an EMBL/GenBank/DDBJ whole genome shotgun (WGS) entry which is preliminary data.</text>
</comment>
<protein>
    <submittedName>
        <fullName evidence="1">Coproporphyrinogen dehydrogenase</fullName>
    </submittedName>
</protein>
<dbReference type="EMBL" id="BJXJ01000016">
    <property type="protein sequence ID" value="GEM75795.1"/>
    <property type="molecule type" value="Genomic_DNA"/>
</dbReference>